<feature type="transmembrane region" description="Helical" evidence="5">
    <location>
        <begin position="263"/>
        <end position="281"/>
    </location>
</feature>
<keyword evidence="4 5" id="KW-0472">Membrane</keyword>
<dbReference type="InterPro" id="IPR001898">
    <property type="entry name" value="SLC13A/DASS"/>
</dbReference>
<gene>
    <name evidence="6" type="ORF">JBF11_06885</name>
</gene>
<evidence type="ECO:0000313" key="6">
    <source>
        <dbReference type="EMBL" id="UWX05188.1"/>
    </source>
</evidence>
<feature type="transmembrane region" description="Helical" evidence="5">
    <location>
        <begin position="317"/>
        <end position="336"/>
    </location>
</feature>
<evidence type="ECO:0000256" key="1">
    <source>
        <dbReference type="ARBA" id="ARBA00004141"/>
    </source>
</evidence>
<reference evidence="6" key="1">
    <citation type="submission" date="2020-12" db="EMBL/GenBank/DDBJ databases">
        <title>Taurinivorans muris gen. nov., sp. nov., fundamental and realized metabolic niche of a ubiquitous sulfidogenic bacterium in the murine intestine.</title>
        <authorList>
            <person name="Ye H."/>
            <person name="Hanson B.T."/>
            <person name="Loy A."/>
        </authorList>
    </citation>
    <scope>NUCLEOTIDE SEQUENCE</scope>
    <source>
        <strain evidence="6">LT0009</strain>
    </source>
</reference>
<sequence>MFALPYIKWGLTALIPLLLYFFAPQNISPEFPLYMAFTSAAILAWAFNIFPAVGVAAMLAFAYVLFGVADAETVFGPWATVLPWLSFAAVIIGDAMEESNLAKRLALFCLKSTGGSFTGLTLGFFIAGLVLVVILPSILARCVIFCAIASGIIQALDIDPKSKMSSALILTAFFAAAAPQFMFLHSSESFIWAFDIMLKGTDKSVDFWDYCYHGTLINIVYYAVSMGCVYFVKGKEQLPMSDGLKRFIDESRTELGPLSGKEIKLFGIVLCIIAGFMLQPWTGVDPVYLFCIFALCCYLPCFDILKAESFNKLNIVFLVFVAGCMAIGFVGGAVGANKWAVGELVTMLQGASSAMSVFFAYVAGVVVNFLLTPFAATAAFTPAIGELGTALGVNPLPLFYALNFGLDQYLFPYEAVYFLYIFITEKVTLRHIVPALAIRIVLTAVFLVLVAIPYWKCIDIL</sequence>
<feature type="transmembrane region" description="Helical" evidence="5">
    <location>
        <begin position="75"/>
        <end position="93"/>
    </location>
</feature>
<dbReference type="RefSeq" id="WP_334314753.1">
    <property type="nucleotide sequence ID" value="NZ_CP065938.1"/>
</dbReference>
<evidence type="ECO:0000256" key="2">
    <source>
        <dbReference type="ARBA" id="ARBA00022692"/>
    </source>
</evidence>
<evidence type="ECO:0000256" key="5">
    <source>
        <dbReference type="SAM" id="Phobius"/>
    </source>
</evidence>
<name>A0ABY5XZK0_9BACT</name>
<feature type="transmembrane region" description="Helical" evidence="5">
    <location>
        <begin position="6"/>
        <end position="23"/>
    </location>
</feature>
<feature type="transmembrane region" description="Helical" evidence="5">
    <location>
        <begin position="408"/>
        <end position="424"/>
    </location>
</feature>
<keyword evidence="3 5" id="KW-1133">Transmembrane helix</keyword>
<organism evidence="6 7">
    <name type="scientific">Taurinivorans muris</name>
    <dbReference type="NCBI Taxonomy" id="2787751"/>
    <lineage>
        <taxon>Bacteria</taxon>
        <taxon>Pseudomonadati</taxon>
        <taxon>Thermodesulfobacteriota</taxon>
        <taxon>Desulfovibrionia</taxon>
        <taxon>Desulfovibrionales</taxon>
        <taxon>Desulfovibrionaceae</taxon>
        <taxon>Taurinivorans</taxon>
    </lineage>
</organism>
<comment type="subcellular location">
    <subcellularLocation>
        <location evidence="1">Membrane</location>
        <topology evidence="1">Multi-pass membrane protein</topology>
    </subcellularLocation>
</comment>
<dbReference type="Pfam" id="PF00939">
    <property type="entry name" value="Na_sulph_symp"/>
    <property type="match status" value="1"/>
</dbReference>
<feature type="transmembrane region" description="Helical" evidence="5">
    <location>
        <begin position="35"/>
        <end position="63"/>
    </location>
</feature>
<feature type="transmembrane region" description="Helical" evidence="5">
    <location>
        <begin position="168"/>
        <end position="192"/>
    </location>
</feature>
<feature type="transmembrane region" description="Helical" evidence="5">
    <location>
        <begin position="436"/>
        <end position="455"/>
    </location>
</feature>
<dbReference type="PANTHER" id="PTHR10283">
    <property type="entry name" value="SOLUTE CARRIER FAMILY 13 MEMBER"/>
    <property type="match status" value="1"/>
</dbReference>
<dbReference type="EMBL" id="CP065938">
    <property type="protein sequence ID" value="UWX05188.1"/>
    <property type="molecule type" value="Genomic_DNA"/>
</dbReference>
<keyword evidence="7" id="KW-1185">Reference proteome</keyword>
<evidence type="ECO:0000256" key="4">
    <source>
        <dbReference type="ARBA" id="ARBA00023136"/>
    </source>
</evidence>
<evidence type="ECO:0000313" key="7">
    <source>
        <dbReference type="Proteomes" id="UP001058120"/>
    </source>
</evidence>
<accession>A0ABY5XZK0</accession>
<feature type="transmembrane region" description="Helical" evidence="5">
    <location>
        <begin position="348"/>
        <end position="371"/>
    </location>
</feature>
<feature type="transmembrane region" description="Helical" evidence="5">
    <location>
        <begin position="212"/>
        <end position="232"/>
    </location>
</feature>
<protein>
    <submittedName>
        <fullName evidence="6">Anion permease</fullName>
    </submittedName>
</protein>
<keyword evidence="2 5" id="KW-0812">Transmembrane</keyword>
<evidence type="ECO:0000256" key="3">
    <source>
        <dbReference type="ARBA" id="ARBA00022989"/>
    </source>
</evidence>
<dbReference type="Proteomes" id="UP001058120">
    <property type="component" value="Chromosome"/>
</dbReference>
<proteinExistence type="predicted"/>